<organism evidence="8 9">
    <name type="scientific">Lutibacter maritimus</name>
    <dbReference type="NCBI Taxonomy" id="593133"/>
    <lineage>
        <taxon>Bacteria</taxon>
        <taxon>Pseudomonadati</taxon>
        <taxon>Bacteroidota</taxon>
        <taxon>Flavobacteriia</taxon>
        <taxon>Flavobacteriales</taxon>
        <taxon>Flavobacteriaceae</taxon>
        <taxon>Lutibacter</taxon>
    </lineage>
</organism>
<dbReference type="InterPro" id="IPR011701">
    <property type="entry name" value="MFS"/>
</dbReference>
<evidence type="ECO:0000256" key="2">
    <source>
        <dbReference type="ARBA" id="ARBA00022475"/>
    </source>
</evidence>
<evidence type="ECO:0000313" key="9">
    <source>
        <dbReference type="Proteomes" id="UP000199312"/>
    </source>
</evidence>
<protein>
    <submittedName>
        <fullName evidence="8">Fucose permease</fullName>
    </submittedName>
</protein>
<dbReference type="AlphaFoldDB" id="A0A1I6RDB1"/>
<feature type="transmembrane region" description="Helical" evidence="6">
    <location>
        <begin position="263"/>
        <end position="285"/>
    </location>
</feature>
<reference evidence="9" key="1">
    <citation type="submission" date="2016-10" db="EMBL/GenBank/DDBJ databases">
        <authorList>
            <person name="Varghese N."/>
            <person name="Submissions S."/>
        </authorList>
    </citation>
    <scope>NUCLEOTIDE SEQUENCE [LARGE SCALE GENOMIC DNA]</scope>
    <source>
        <strain evidence="9">DSM 24450</strain>
    </source>
</reference>
<feature type="domain" description="Major facilitator superfamily (MFS) profile" evidence="7">
    <location>
        <begin position="1"/>
        <end position="399"/>
    </location>
</feature>
<evidence type="ECO:0000256" key="1">
    <source>
        <dbReference type="ARBA" id="ARBA00004429"/>
    </source>
</evidence>
<dbReference type="Gene3D" id="1.20.1250.20">
    <property type="entry name" value="MFS general substrate transporter like domains"/>
    <property type="match status" value="2"/>
</dbReference>
<feature type="transmembrane region" description="Helical" evidence="6">
    <location>
        <begin position="375"/>
        <end position="396"/>
    </location>
</feature>
<keyword evidence="5 6" id="KW-0472">Membrane</keyword>
<evidence type="ECO:0000256" key="3">
    <source>
        <dbReference type="ARBA" id="ARBA00022692"/>
    </source>
</evidence>
<keyword evidence="3 6" id="KW-0812">Transmembrane</keyword>
<feature type="transmembrane region" description="Helical" evidence="6">
    <location>
        <begin position="225"/>
        <end position="251"/>
    </location>
</feature>
<feature type="transmembrane region" description="Helical" evidence="6">
    <location>
        <begin position="315"/>
        <end position="336"/>
    </location>
</feature>
<feature type="transmembrane region" description="Helical" evidence="6">
    <location>
        <begin position="76"/>
        <end position="100"/>
    </location>
</feature>
<feature type="transmembrane region" description="Helical" evidence="6">
    <location>
        <begin position="152"/>
        <end position="172"/>
    </location>
</feature>
<dbReference type="SUPFAM" id="SSF103473">
    <property type="entry name" value="MFS general substrate transporter"/>
    <property type="match status" value="1"/>
</dbReference>
<evidence type="ECO:0000313" key="8">
    <source>
        <dbReference type="EMBL" id="SFS62664.1"/>
    </source>
</evidence>
<evidence type="ECO:0000256" key="4">
    <source>
        <dbReference type="ARBA" id="ARBA00022989"/>
    </source>
</evidence>
<dbReference type="InterPro" id="IPR050375">
    <property type="entry name" value="MFS_TsgA-like"/>
</dbReference>
<evidence type="ECO:0000256" key="5">
    <source>
        <dbReference type="ARBA" id="ARBA00023136"/>
    </source>
</evidence>
<dbReference type="GO" id="GO:0022857">
    <property type="term" value="F:transmembrane transporter activity"/>
    <property type="evidence" value="ECO:0007669"/>
    <property type="project" value="InterPro"/>
</dbReference>
<feature type="transmembrane region" description="Helical" evidence="6">
    <location>
        <begin position="112"/>
        <end position="131"/>
    </location>
</feature>
<proteinExistence type="predicted"/>
<accession>A0A1I6RDB1</accession>
<dbReference type="Pfam" id="PF07690">
    <property type="entry name" value="MFS_1"/>
    <property type="match status" value="1"/>
</dbReference>
<sequence>MNQIMSNKKISTLPIFLAFLCMGFGDVVGPMVSLAKETFELTNFLATLLPFSGFLMFGILSIPMGIYQDRKGKKNVLLIGLAIAFIGLLLPIFSGMYGPIVQSTAIELQSKFYVILGSILLLGAGATVLQVSGNPIMRDVSVPGRYSSNLSLGQSIKAIGSSLGFLLPPFALMVGMDWTLLFPIYAILILITFGWTSTLKVKEIKHEDEKPASLVSCLSLLKNKYVLMMVLSIFVYVGAEVSMSSGIPILLNEEFGIEGFSLWLSWALFFLPILIGRFLGAAILTKIKPIKFLFVTVIMAILGVLLLLFGNTIIAYTGIILVGLGFANIFPLVFSITVDKLPERANELSGLMVTAIVGGAFIPPIMGYVADLTSILWGFFVPLACLIYILFSAIIASKK</sequence>
<gene>
    <name evidence="8" type="ORF">SAMN04488006_2359</name>
</gene>
<dbReference type="GO" id="GO:0005886">
    <property type="term" value="C:plasma membrane"/>
    <property type="evidence" value="ECO:0007669"/>
    <property type="project" value="UniProtKB-SubCell"/>
</dbReference>
<keyword evidence="2" id="KW-1003">Cell membrane</keyword>
<feature type="transmembrane region" description="Helical" evidence="6">
    <location>
        <begin position="178"/>
        <end position="196"/>
    </location>
</feature>
<keyword evidence="4 6" id="KW-1133">Transmembrane helix</keyword>
<feature type="transmembrane region" description="Helical" evidence="6">
    <location>
        <begin position="292"/>
        <end position="309"/>
    </location>
</feature>
<dbReference type="EMBL" id="FOZP01000006">
    <property type="protein sequence ID" value="SFS62664.1"/>
    <property type="molecule type" value="Genomic_DNA"/>
</dbReference>
<dbReference type="Proteomes" id="UP000199312">
    <property type="component" value="Unassembled WGS sequence"/>
</dbReference>
<keyword evidence="9" id="KW-1185">Reference proteome</keyword>
<feature type="transmembrane region" description="Helical" evidence="6">
    <location>
        <begin position="41"/>
        <end position="64"/>
    </location>
</feature>
<feature type="transmembrane region" description="Helical" evidence="6">
    <location>
        <begin position="348"/>
        <end position="369"/>
    </location>
</feature>
<dbReference type="InterPro" id="IPR020846">
    <property type="entry name" value="MFS_dom"/>
</dbReference>
<dbReference type="PROSITE" id="PS50850">
    <property type="entry name" value="MFS"/>
    <property type="match status" value="1"/>
</dbReference>
<comment type="subcellular location">
    <subcellularLocation>
        <location evidence="1">Cell inner membrane</location>
        <topology evidence="1">Multi-pass membrane protein</topology>
    </subcellularLocation>
</comment>
<dbReference type="InterPro" id="IPR036259">
    <property type="entry name" value="MFS_trans_sf"/>
</dbReference>
<dbReference type="PANTHER" id="PTHR43702:SF3">
    <property type="entry name" value="PROTEIN TSGA"/>
    <property type="match status" value="1"/>
</dbReference>
<dbReference type="STRING" id="593133.SAMN04488006_2359"/>
<evidence type="ECO:0000256" key="6">
    <source>
        <dbReference type="SAM" id="Phobius"/>
    </source>
</evidence>
<evidence type="ECO:0000259" key="7">
    <source>
        <dbReference type="PROSITE" id="PS50850"/>
    </source>
</evidence>
<name>A0A1I6RDB1_9FLAO</name>
<dbReference type="PANTHER" id="PTHR43702">
    <property type="entry name" value="L-FUCOSE-PROTON SYMPORTER"/>
    <property type="match status" value="1"/>
</dbReference>